<dbReference type="PANTHER" id="PTHR24403:SF67">
    <property type="entry name" value="FI01116P-RELATED"/>
    <property type="match status" value="1"/>
</dbReference>
<dbReference type="PANTHER" id="PTHR24403">
    <property type="entry name" value="ZINC FINGER PROTEIN"/>
    <property type="match status" value="1"/>
</dbReference>
<dbReference type="EMBL" id="JARKIK010000010">
    <property type="protein sequence ID" value="KAK8749260.1"/>
    <property type="molecule type" value="Genomic_DNA"/>
</dbReference>
<dbReference type="Gene3D" id="3.30.160.60">
    <property type="entry name" value="Classic Zinc Finger"/>
    <property type="match status" value="2"/>
</dbReference>
<dbReference type="SUPFAM" id="SSF57667">
    <property type="entry name" value="beta-beta-alpha zinc fingers"/>
    <property type="match status" value="1"/>
</dbReference>
<evidence type="ECO:0000313" key="12">
    <source>
        <dbReference type="Proteomes" id="UP001445076"/>
    </source>
</evidence>
<gene>
    <name evidence="11" type="ORF">OTU49_015761</name>
</gene>
<comment type="caution">
    <text evidence="11">The sequence shown here is derived from an EMBL/GenBank/DDBJ whole genome shotgun (WGS) entry which is preliminary data.</text>
</comment>
<keyword evidence="8" id="KW-0539">Nucleus</keyword>
<keyword evidence="5 9" id="KW-0863">Zinc-finger</keyword>
<keyword evidence="4" id="KW-0677">Repeat</keyword>
<dbReference type="AlphaFoldDB" id="A0AAW0Y8U7"/>
<evidence type="ECO:0000256" key="7">
    <source>
        <dbReference type="ARBA" id="ARBA00023125"/>
    </source>
</evidence>
<evidence type="ECO:0000259" key="10">
    <source>
        <dbReference type="PROSITE" id="PS50157"/>
    </source>
</evidence>
<evidence type="ECO:0000256" key="4">
    <source>
        <dbReference type="ARBA" id="ARBA00022737"/>
    </source>
</evidence>
<dbReference type="InterPro" id="IPR013087">
    <property type="entry name" value="Znf_C2H2_type"/>
</dbReference>
<dbReference type="GO" id="GO:0005634">
    <property type="term" value="C:nucleus"/>
    <property type="evidence" value="ECO:0007669"/>
    <property type="project" value="UniProtKB-SubCell"/>
</dbReference>
<dbReference type="GO" id="GO:0003677">
    <property type="term" value="F:DNA binding"/>
    <property type="evidence" value="ECO:0007669"/>
    <property type="project" value="UniProtKB-KW"/>
</dbReference>
<evidence type="ECO:0000313" key="11">
    <source>
        <dbReference type="EMBL" id="KAK8749259.1"/>
    </source>
</evidence>
<accession>A0AAW0Y8U7</accession>
<dbReference type="SMART" id="SM00355">
    <property type="entry name" value="ZnF_C2H2"/>
    <property type="match status" value="2"/>
</dbReference>
<keyword evidence="12" id="KW-1185">Reference proteome</keyword>
<evidence type="ECO:0000256" key="6">
    <source>
        <dbReference type="ARBA" id="ARBA00022833"/>
    </source>
</evidence>
<dbReference type="GO" id="GO:0008270">
    <property type="term" value="F:zinc ion binding"/>
    <property type="evidence" value="ECO:0007669"/>
    <property type="project" value="UniProtKB-KW"/>
</dbReference>
<dbReference type="FunFam" id="3.30.160.60:FF:000614">
    <property type="entry name" value="Zinc finger protein 142"/>
    <property type="match status" value="1"/>
</dbReference>
<evidence type="ECO:0000256" key="1">
    <source>
        <dbReference type="ARBA" id="ARBA00004123"/>
    </source>
</evidence>
<evidence type="ECO:0000256" key="5">
    <source>
        <dbReference type="ARBA" id="ARBA00022771"/>
    </source>
</evidence>
<dbReference type="EMBL" id="JARKIK010000010">
    <property type="protein sequence ID" value="KAK8749259.1"/>
    <property type="molecule type" value="Genomic_DNA"/>
</dbReference>
<proteinExistence type="inferred from homology"/>
<name>A0AAW0Y8U7_CHEQU</name>
<keyword evidence="7" id="KW-0238">DNA-binding</keyword>
<evidence type="ECO:0000256" key="3">
    <source>
        <dbReference type="ARBA" id="ARBA00022723"/>
    </source>
</evidence>
<dbReference type="InterPro" id="IPR036236">
    <property type="entry name" value="Znf_C2H2_sf"/>
</dbReference>
<sequence length="136" mass="14537">WGGRGDARLLMHLEADLNLKGPVSAELRCPFCGFVSRGINSRQNLHNHLLTHTGEKPFKCSVCPMRCLKKSNMKRHMLRHHPPAGSIPTTVSIPTQGSVLTSGSAPISGSVPLLGNISQLGVVSTSASVPADYQTN</sequence>
<reference evidence="11 12" key="1">
    <citation type="journal article" date="2024" name="BMC Genomics">
        <title>Genome assembly of redclaw crayfish (Cherax quadricarinatus) provides insights into its immune adaptation and hypoxia tolerance.</title>
        <authorList>
            <person name="Liu Z."/>
            <person name="Zheng J."/>
            <person name="Li H."/>
            <person name="Fang K."/>
            <person name="Wang S."/>
            <person name="He J."/>
            <person name="Zhou D."/>
            <person name="Weng S."/>
            <person name="Chi M."/>
            <person name="Gu Z."/>
            <person name="He J."/>
            <person name="Li F."/>
            <person name="Wang M."/>
        </authorList>
    </citation>
    <scope>NUCLEOTIDE SEQUENCE [LARGE SCALE GENOMIC DNA]</scope>
    <source>
        <strain evidence="11">ZL_2023a</strain>
    </source>
</reference>
<keyword evidence="3" id="KW-0479">Metal-binding</keyword>
<evidence type="ECO:0000256" key="2">
    <source>
        <dbReference type="ARBA" id="ARBA00007746"/>
    </source>
</evidence>
<keyword evidence="6" id="KW-0862">Zinc</keyword>
<protein>
    <recommendedName>
        <fullName evidence="10">C2H2-type domain-containing protein</fullName>
    </recommendedName>
</protein>
<feature type="domain" description="C2H2-type" evidence="10">
    <location>
        <begin position="27"/>
        <end position="57"/>
    </location>
</feature>
<feature type="non-terminal residue" evidence="11">
    <location>
        <position position="1"/>
    </location>
</feature>
<comment type="similarity">
    <text evidence="2">Belongs to the hunchback C2H2-type zinc-finger protein family.</text>
</comment>
<dbReference type="InterPro" id="IPR050688">
    <property type="entry name" value="Zinc_finger/UBP_domain"/>
</dbReference>
<organism evidence="11 12">
    <name type="scientific">Cherax quadricarinatus</name>
    <name type="common">Australian red claw crayfish</name>
    <dbReference type="NCBI Taxonomy" id="27406"/>
    <lineage>
        <taxon>Eukaryota</taxon>
        <taxon>Metazoa</taxon>
        <taxon>Ecdysozoa</taxon>
        <taxon>Arthropoda</taxon>
        <taxon>Crustacea</taxon>
        <taxon>Multicrustacea</taxon>
        <taxon>Malacostraca</taxon>
        <taxon>Eumalacostraca</taxon>
        <taxon>Eucarida</taxon>
        <taxon>Decapoda</taxon>
        <taxon>Pleocyemata</taxon>
        <taxon>Astacidea</taxon>
        <taxon>Parastacoidea</taxon>
        <taxon>Parastacidae</taxon>
        <taxon>Cherax</taxon>
    </lineage>
</organism>
<dbReference type="Proteomes" id="UP001445076">
    <property type="component" value="Unassembled WGS sequence"/>
</dbReference>
<comment type="subcellular location">
    <subcellularLocation>
        <location evidence="1">Nucleus</location>
    </subcellularLocation>
</comment>
<dbReference type="PROSITE" id="PS50157">
    <property type="entry name" value="ZINC_FINGER_C2H2_2"/>
    <property type="match status" value="1"/>
</dbReference>
<reference evidence="11" key="2">
    <citation type="submission" date="2024-01" db="EMBL/GenBank/DDBJ databases">
        <authorList>
            <person name="He J."/>
            <person name="Wang M."/>
            <person name="Zheng J."/>
            <person name="Liu Z."/>
        </authorList>
    </citation>
    <scope>NUCLEOTIDE SEQUENCE</scope>
    <source>
        <strain evidence="11">ZL_2023a</strain>
        <tissue evidence="11">Muscle</tissue>
    </source>
</reference>
<dbReference type="GO" id="GO:0045944">
    <property type="term" value="P:positive regulation of transcription by RNA polymerase II"/>
    <property type="evidence" value="ECO:0007669"/>
    <property type="project" value="TreeGrafter"/>
</dbReference>
<evidence type="ECO:0000256" key="8">
    <source>
        <dbReference type="ARBA" id="ARBA00023242"/>
    </source>
</evidence>
<evidence type="ECO:0000256" key="9">
    <source>
        <dbReference type="PROSITE-ProRule" id="PRU00042"/>
    </source>
</evidence>